<name>A0A7R9I249_9NEOP</name>
<feature type="region of interest" description="Disordered" evidence="1">
    <location>
        <begin position="1"/>
        <end position="39"/>
    </location>
</feature>
<reference evidence="2" key="1">
    <citation type="submission" date="2020-11" db="EMBL/GenBank/DDBJ databases">
        <authorList>
            <person name="Tran Van P."/>
        </authorList>
    </citation>
    <scope>NUCLEOTIDE SEQUENCE</scope>
</reference>
<accession>A0A7R9I249</accession>
<evidence type="ECO:0000313" key="2">
    <source>
        <dbReference type="EMBL" id="CAD7444579.1"/>
    </source>
</evidence>
<dbReference type="AlphaFoldDB" id="A0A7R9I249"/>
<proteinExistence type="predicted"/>
<dbReference type="EMBL" id="OD566752">
    <property type="protein sequence ID" value="CAD7444579.1"/>
    <property type="molecule type" value="Genomic_DNA"/>
</dbReference>
<gene>
    <name evidence="2" type="ORF">TBIB3V08_LOCUS6954</name>
</gene>
<organism evidence="2">
    <name type="scientific">Timema bartmani</name>
    <dbReference type="NCBI Taxonomy" id="61472"/>
    <lineage>
        <taxon>Eukaryota</taxon>
        <taxon>Metazoa</taxon>
        <taxon>Ecdysozoa</taxon>
        <taxon>Arthropoda</taxon>
        <taxon>Hexapoda</taxon>
        <taxon>Insecta</taxon>
        <taxon>Pterygota</taxon>
        <taxon>Neoptera</taxon>
        <taxon>Polyneoptera</taxon>
        <taxon>Phasmatodea</taxon>
        <taxon>Timematodea</taxon>
        <taxon>Timematoidea</taxon>
        <taxon>Timematidae</taxon>
        <taxon>Timema</taxon>
    </lineage>
</organism>
<sequence length="78" mass="8528">MPDGHQKRQTLRRPPTPPFGRVESQLGKTTLGTPDRDSNLILPVIGSPVQRKSSELDHAAIETEMVVSPKNLVEMPGS</sequence>
<protein>
    <submittedName>
        <fullName evidence="2">Uncharacterized protein</fullName>
    </submittedName>
</protein>
<evidence type="ECO:0000256" key="1">
    <source>
        <dbReference type="SAM" id="MobiDB-lite"/>
    </source>
</evidence>